<sequence>MNNFIANYRNIVETLRTIESKENFLHQIRTPKLSNLELITMDLTAECMSIDSEYQLFRILPIHLSQRVECSVYNRRKCRLFSHIVIWIGWFPRFLCLYNKSLLIKYIEKWTKITKNCF</sequence>
<organism evidence="1">
    <name type="scientific">termite gut metagenome</name>
    <dbReference type="NCBI Taxonomy" id="433724"/>
    <lineage>
        <taxon>unclassified sequences</taxon>
        <taxon>metagenomes</taxon>
        <taxon>organismal metagenomes</taxon>
    </lineage>
</organism>
<accession>A0A5J4PT57</accession>
<protein>
    <submittedName>
        <fullName evidence="1">Uncharacterized protein</fullName>
    </submittedName>
</protein>
<comment type="caution">
    <text evidence="1">The sequence shown here is derived from an EMBL/GenBank/DDBJ whole genome shotgun (WGS) entry which is preliminary data.</text>
</comment>
<name>A0A5J4PT57_9ZZZZ</name>
<evidence type="ECO:0000313" key="1">
    <source>
        <dbReference type="EMBL" id="KAA6312001.1"/>
    </source>
</evidence>
<proteinExistence type="predicted"/>
<dbReference type="EMBL" id="SNRY01006700">
    <property type="protein sequence ID" value="KAA6312001.1"/>
    <property type="molecule type" value="Genomic_DNA"/>
</dbReference>
<reference evidence="1" key="1">
    <citation type="submission" date="2019-03" db="EMBL/GenBank/DDBJ databases">
        <title>Single cell metagenomics reveals metabolic interactions within the superorganism composed of flagellate Streblomastix strix and complex community of Bacteroidetes bacteria on its surface.</title>
        <authorList>
            <person name="Treitli S.C."/>
            <person name="Kolisko M."/>
            <person name="Husnik F."/>
            <person name="Keeling P."/>
            <person name="Hampl V."/>
        </authorList>
    </citation>
    <scope>NUCLEOTIDE SEQUENCE</scope>
    <source>
        <strain evidence="1">STM</strain>
    </source>
</reference>
<dbReference type="AlphaFoldDB" id="A0A5J4PT57"/>
<gene>
    <name evidence="1" type="ORF">EZS27_036988</name>
</gene>